<protein>
    <recommendedName>
        <fullName evidence="7">W2 domain-containing protein</fullName>
    </recommendedName>
</protein>
<feature type="compositionally biased region" description="Acidic residues" evidence="6">
    <location>
        <begin position="393"/>
        <end position="412"/>
    </location>
</feature>
<reference evidence="8" key="1">
    <citation type="submission" date="2021-01" db="EMBL/GenBank/DDBJ databases">
        <authorList>
            <person name="Corre E."/>
            <person name="Pelletier E."/>
            <person name="Niang G."/>
            <person name="Scheremetjew M."/>
            <person name="Finn R."/>
            <person name="Kale V."/>
            <person name="Holt S."/>
            <person name="Cochrane G."/>
            <person name="Meng A."/>
            <person name="Brown T."/>
            <person name="Cohen L."/>
        </authorList>
    </citation>
    <scope>NUCLEOTIDE SEQUENCE</scope>
    <source>
        <strain evidence="8">CCMP3107</strain>
    </source>
</reference>
<feature type="compositionally biased region" description="Acidic residues" evidence="6">
    <location>
        <begin position="172"/>
        <end position="181"/>
    </location>
</feature>
<dbReference type="PANTHER" id="PTHR23001:SF7">
    <property type="entry name" value="EUKARYOTIC TRANSLATION INITIATION FACTOR 5"/>
    <property type="match status" value="1"/>
</dbReference>
<dbReference type="SUPFAM" id="SSF100966">
    <property type="entry name" value="Translation initiation factor 2 beta, aIF2beta, N-terminal domain"/>
    <property type="match status" value="1"/>
</dbReference>
<dbReference type="Gene3D" id="3.30.30.170">
    <property type="match status" value="1"/>
</dbReference>
<evidence type="ECO:0000256" key="2">
    <source>
        <dbReference type="ARBA" id="ARBA00022540"/>
    </source>
</evidence>
<feature type="region of interest" description="Disordered" evidence="6">
    <location>
        <begin position="392"/>
        <end position="412"/>
    </location>
</feature>
<dbReference type="GO" id="GO:0005092">
    <property type="term" value="F:GDP-dissociation inhibitor activity"/>
    <property type="evidence" value="ECO:0007669"/>
    <property type="project" value="TreeGrafter"/>
</dbReference>
<feature type="compositionally biased region" description="Acidic residues" evidence="6">
    <location>
        <begin position="206"/>
        <end position="220"/>
    </location>
</feature>
<dbReference type="GO" id="GO:0005829">
    <property type="term" value="C:cytosol"/>
    <property type="evidence" value="ECO:0007669"/>
    <property type="project" value="TreeGrafter"/>
</dbReference>
<keyword evidence="3" id="KW-0547">Nucleotide-binding</keyword>
<gene>
    <name evidence="8" type="ORF">HAKA00212_LOCUS17598</name>
</gene>
<evidence type="ECO:0000259" key="7">
    <source>
        <dbReference type="PROSITE" id="PS51363"/>
    </source>
</evidence>
<dbReference type="Pfam" id="PF01873">
    <property type="entry name" value="eIF-5_eIF-2B"/>
    <property type="match status" value="1"/>
</dbReference>
<keyword evidence="4" id="KW-0648">Protein biosynthesis</keyword>
<feature type="domain" description="W2" evidence="7">
    <location>
        <begin position="233"/>
        <end position="402"/>
    </location>
</feature>
<sequence length="412" mass="45783">MATINIRGLEAIDDPAYRYKMPKIIGKVEGRGNGIKTRIVNITELATSLHRDPGEVCKFFGCELGAQTKWVEEEEKALVNGAHSDNDLQQMVFRYCQAFVLCPNCRLPETDYKIKSETIWHKCMACGAKEMVDMQHKLTTYILGNVKKAKLAEKAKKKKEEKKKKKKKSKDDDEEDQDMDDSSEKKKEKKDKKKKKKKDKKRESGSENEDGSGSGSEEDAAAAGAAAGLGGLSVEDQSAFDTGVESVRRFLASPGWDTPLLMEELRVAQTLSSFPAHFRVHLLVAAAFAEGPVGAAEVAARAADLRAAHNGNPILARHMIGAFELLCARRRPELKPLLPAILKFCFDEDVLEEELILEWAEDEGRTEYSPEGVSAEELAEMKALCAPLVTWLEEAEDEDDSEGEEEEEDEEG</sequence>
<evidence type="ECO:0000256" key="5">
    <source>
        <dbReference type="ARBA" id="ARBA00023134"/>
    </source>
</evidence>
<dbReference type="Pfam" id="PF02020">
    <property type="entry name" value="W2"/>
    <property type="match status" value="1"/>
</dbReference>
<dbReference type="SUPFAM" id="SSF75689">
    <property type="entry name" value="Zinc-binding domain of translation initiation factor 2 beta"/>
    <property type="match status" value="1"/>
</dbReference>
<dbReference type="InterPro" id="IPR002735">
    <property type="entry name" value="Transl_init_fac_IF2/IF5_dom"/>
</dbReference>
<dbReference type="GO" id="GO:0071074">
    <property type="term" value="F:eukaryotic initiation factor eIF2 binding"/>
    <property type="evidence" value="ECO:0007669"/>
    <property type="project" value="TreeGrafter"/>
</dbReference>
<dbReference type="SMART" id="SM00515">
    <property type="entry name" value="eIF5C"/>
    <property type="match status" value="1"/>
</dbReference>
<feature type="compositionally biased region" description="Basic residues" evidence="6">
    <location>
        <begin position="155"/>
        <end position="168"/>
    </location>
</feature>
<dbReference type="FunFam" id="2.20.25.350:FF:000001">
    <property type="entry name" value="Eukaryotic translation initiation factor 5"/>
    <property type="match status" value="1"/>
</dbReference>
<dbReference type="InterPro" id="IPR003307">
    <property type="entry name" value="W2_domain"/>
</dbReference>
<proteinExistence type="inferred from homology"/>
<dbReference type="GO" id="GO:0001732">
    <property type="term" value="P:formation of cytoplasmic translation initiation complex"/>
    <property type="evidence" value="ECO:0007669"/>
    <property type="project" value="TreeGrafter"/>
</dbReference>
<dbReference type="GO" id="GO:0005525">
    <property type="term" value="F:GTP binding"/>
    <property type="evidence" value="ECO:0007669"/>
    <property type="project" value="UniProtKB-KW"/>
</dbReference>
<evidence type="ECO:0000256" key="6">
    <source>
        <dbReference type="SAM" id="MobiDB-lite"/>
    </source>
</evidence>
<dbReference type="SUPFAM" id="SSF48371">
    <property type="entry name" value="ARM repeat"/>
    <property type="match status" value="1"/>
</dbReference>
<dbReference type="EMBL" id="HBIU01038499">
    <property type="protein sequence ID" value="CAE0638813.1"/>
    <property type="molecule type" value="Transcribed_RNA"/>
</dbReference>
<keyword evidence="2" id="KW-0396">Initiation factor</keyword>
<dbReference type="AlphaFoldDB" id="A0A6T5QBS0"/>
<feature type="compositionally biased region" description="Basic residues" evidence="6">
    <location>
        <begin position="187"/>
        <end position="200"/>
    </location>
</feature>
<feature type="region of interest" description="Disordered" evidence="6">
    <location>
        <begin position="154"/>
        <end position="224"/>
    </location>
</feature>
<name>A0A6T5QBS0_HETAK</name>
<dbReference type="Gene3D" id="1.25.40.180">
    <property type="match status" value="1"/>
</dbReference>
<dbReference type="FunFam" id="3.30.30.170:FF:000002">
    <property type="entry name" value="Eukaryotic translation initiation factor 5"/>
    <property type="match status" value="1"/>
</dbReference>
<dbReference type="InterPro" id="IPR016024">
    <property type="entry name" value="ARM-type_fold"/>
</dbReference>
<comment type="similarity">
    <text evidence="1">Belongs to the eIF-2-beta/eIF-5 family.</text>
</comment>
<keyword evidence="5" id="KW-0342">GTP-binding</keyword>
<organism evidence="8">
    <name type="scientific">Heterosigma akashiwo</name>
    <name type="common">Chromophytic alga</name>
    <name type="synonym">Heterosigma carterae</name>
    <dbReference type="NCBI Taxonomy" id="2829"/>
    <lineage>
        <taxon>Eukaryota</taxon>
        <taxon>Sar</taxon>
        <taxon>Stramenopiles</taxon>
        <taxon>Ochrophyta</taxon>
        <taxon>Raphidophyceae</taxon>
        <taxon>Chattonellales</taxon>
        <taxon>Chattonellaceae</taxon>
        <taxon>Heterosigma</taxon>
    </lineage>
</organism>
<evidence type="ECO:0000256" key="1">
    <source>
        <dbReference type="ARBA" id="ARBA00010397"/>
    </source>
</evidence>
<accession>A0A6T5QBS0</accession>
<dbReference type="GO" id="GO:0003743">
    <property type="term" value="F:translation initiation factor activity"/>
    <property type="evidence" value="ECO:0007669"/>
    <property type="project" value="UniProtKB-KW"/>
</dbReference>
<dbReference type="Gene3D" id="2.20.25.350">
    <property type="match status" value="1"/>
</dbReference>
<dbReference type="InterPro" id="IPR016189">
    <property type="entry name" value="Transl_init_fac_IF2/IF5_N"/>
</dbReference>
<dbReference type="PANTHER" id="PTHR23001">
    <property type="entry name" value="EUKARYOTIC TRANSLATION INITIATION FACTOR"/>
    <property type="match status" value="1"/>
</dbReference>
<evidence type="ECO:0000256" key="4">
    <source>
        <dbReference type="ARBA" id="ARBA00022917"/>
    </source>
</evidence>
<evidence type="ECO:0000313" key="8">
    <source>
        <dbReference type="EMBL" id="CAE0638813.1"/>
    </source>
</evidence>
<dbReference type="SMART" id="SM00653">
    <property type="entry name" value="eIF2B_5"/>
    <property type="match status" value="1"/>
</dbReference>
<dbReference type="PROSITE" id="PS51363">
    <property type="entry name" value="W2"/>
    <property type="match status" value="1"/>
</dbReference>
<dbReference type="InterPro" id="IPR045196">
    <property type="entry name" value="IF2/IF5"/>
</dbReference>
<dbReference type="InterPro" id="IPR016190">
    <property type="entry name" value="Transl_init_fac_IF2/IF5_Zn-bd"/>
</dbReference>
<evidence type="ECO:0000256" key="3">
    <source>
        <dbReference type="ARBA" id="ARBA00022741"/>
    </source>
</evidence>